<dbReference type="EnsemblMetazoa" id="MESCA000557-RA">
    <property type="protein sequence ID" value="MESCA000557-PA"/>
    <property type="gene ID" value="MESCA000557"/>
</dbReference>
<accession>T1GBC6</accession>
<proteinExistence type="predicted"/>
<evidence type="ECO:0000313" key="2">
    <source>
        <dbReference type="Proteomes" id="UP000015102"/>
    </source>
</evidence>
<dbReference type="Proteomes" id="UP000015102">
    <property type="component" value="Unassembled WGS sequence"/>
</dbReference>
<sequence>MHNLIKEATLVQKL</sequence>
<dbReference type="HOGENOM" id="CLU_3435125_0_0_1"/>
<keyword evidence="2" id="KW-1185">Reference proteome</keyword>
<reference evidence="2" key="1">
    <citation type="submission" date="2013-02" db="EMBL/GenBank/DDBJ databases">
        <authorList>
            <person name="Hughes D."/>
        </authorList>
    </citation>
    <scope>NUCLEOTIDE SEQUENCE</scope>
    <source>
        <strain>Durham</strain>
        <strain evidence="2">NC isolate 2 -- Noor lab</strain>
    </source>
</reference>
<protein>
    <submittedName>
        <fullName evidence="1">Uncharacterized protein</fullName>
    </submittedName>
</protein>
<dbReference type="EMBL" id="CAQQ02130960">
    <property type="status" value="NOT_ANNOTATED_CDS"/>
    <property type="molecule type" value="Genomic_DNA"/>
</dbReference>
<evidence type="ECO:0000313" key="1">
    <source>
        <dbReference type="EnsemblMetazoa" id="MESCA000557-PA"/>
    </source>
</evidence>
<reference evidence="1" key="2">
    <citation type="submission" date="2015-06" db="UniProtKB">
        <authorList>
            <consortium name="EnsemblMetazoa"/>
        </authorList>
    </citation>
    <scope>IDENTIFICATION</scope>
</reference>
<organism evidence="1 2">
    <name type="scientific">Megaselia scalaris</name>
    <name type="common">Humpbacked fly</name>
    <name type="synonym">Phora scalaris</name>
    <dbReference type="NCBI Taxonomy" id="36166"/>
    <lineage>
        <taxon>Eukaryota</taxon>
        <taxon>Metazoa</taxon>
        <taxon>Ecdysozoa</taxon>
        <taxon>Arthropoda</taxon>
        <taxon>Hexapoda</taxon>
        <taxon>Insecta</taxon>
        <taxon>Pterygota</taxon>
        <taxon>Neoptera</taxon>
        <taxon>Endopterygota</taxon>
        <taxon>Diptera</taxon>
        <taxon>Brachycera</taxon>
        <taxon>Muscomorpha</taxon>
        <taxon>Platypezoidea</taxon>
        <taxon>Phoridae</taxon>
        <taxon>Megaseliini</taxon>
        <taxon>Megaselia</taxon>
    </lineage>
</organism>
<name>T1GBC6_MEGSC</name>